<feature type="domain" description="Schizont-infected cell agglutination C-terminal" evidence="4">
    <location>
        <begin position="302"/>
        <end position="429"/>
    </location>
</feature>
<dbReference type="AlphaFoldDB" id="A0A1B1DXP2"/>
<dbReference type="RefSeq" id="XP_019914072.1">
    <property type="nucleotide sequence ID" value="XM_020058730.1"/>
</dbReference>
<feature type="region of interest" description="Disordered" evidence="1">
    <location>
        <begin position="241"/>
        <end position="265"/>
    </location>
</feature>
<keyword evidence="2" id="KW-1133">Transmembrane helix</keyword>
<feature type="transmembrane region" description="Helical" evidence="2">
    <location>
        <begin position="287"/>
        <end position="306"/>
    </location>
</feature>
<name>A0A1B1DXP2_9APIC</name>
<evidence type="ECO:0000259" key="3">
    <source>
        <dbReference type="Pfam" id="PF12878"/>
    </source>
</evidence>
<gene>
    <name evidence="5" type="ORF">PCOAH_00019210</name>
</gene>
<dbReference type="GeneID" id="30908647"/>
<evidence type="ECO:0000313" key="6">
    <source>
        <dbReference type="Proteomes" id="UP000092716"/>
    </source>
</evidence>
<evidence type="ECO:0000313" key="5">
    <source>
        <dbReference type="EMBL" id="ANQ07377.1"/>
    </source>
</evidence>
<dbReference type="Pfam" id="PF12878">
    <property type="entry name" value="SICA_beta"/>
    <property type="match status" value="1"/>
</dbReference>
<dbReference type="OrthoDB" id="376328at2759"/>
<dbReference type="VEuPathDB" id="PlasmoDB:PCOAH_00019210"/>
<evidence type="ECO:0000256" key="1">
    <source>
        <dbReference type="SAM" id="MobiDB-lite"/>
    </source>
</evidence>
<accession>A0A1B1DXP2</accession>
<dbReference type="Pfam" id="PF12879">
    <property type="entry name" value="SICA_C"/>
    <property type="match status" value="1"/>
</dbReference>
<sequence>MWSDGDIGADLKKLSTAMTSVRKAVGDECQDFQGNGGTNGPANKKACELIVKGLEHIYKIPVDGKDSPKHQKDNQLFKRTMSCILLNALADKLLTAGTSCGITEVGIKKMFQRGNEKMDDWCKIGGEANCVKCERITNLKDCEIGEEGNKTNVKDKVKGMLDNDENNKPEIEQGLEEITNICQTTYSTNHQLDAQAAKPPRPTNEIDMVDTILPEAGGPATIELSTGTVKLPPEPDPKLLEGVTGGEEGPSVPLPQAPGGIKPQGPRKLTIEGIVPSDLLTPYIPTIPVFLGISAMTYLLWKYFGILRKTRKRYRRAYQIRGPILQEQIMDHADQPRPREYTLVKECKPRSTPKIRRKRESPGRRVNRRMIIDIHLEVLDECQKGDIHSTKEDFFEILVQEFMGSEFMKEKSVSEVNVPKEVVPKEQVQSSHSWFREEDFIPKENFISKEGVP</sequence>
<dbReference type="EMBL" id="CP016245">
    <property type="protein sequence ID" value="ANQ07377.1"/>
    <property type="molecule type" value="Genomic_DNA"/>
</dbReference>
<dbReference type="KEGG" id="pcot:PCOAH_00019210"/>
<reference evidence="6" key="1">
    <citation type="submission" date="2016-06" db="EMBL/GenBank/DDBJ databases">
        <title>First high quality genome sequence of Plasmodium coatneyi using continuous long reads from single molecule, real-time sequencing.</title>
        <authorList>
            <person name="Chien J.-T."/>
            <person name="Pakala S.B."/>
            <person name="Geraldo J.A."/>
            <person name="Lapp S.A."/>
            <person name="Barnwell J.W."/>
            <person name="Kissinger J.C."/>
            <person name="Galinski M.R."/>
            <person name="Humphrey J.C."/>
        </authorList>
    </citation>
    <scope>NUCLEOTIDE SEQUENCE [LARGE SCALE GENOMIC DNA]</scope>
    <source>
        <strain evidence="6">Hackeri</strain>
    </source>
</reference>
<evidence type="ECO:0000256" key="2">
    <source>
        <dbReference type="SAM" id="Phobius"/>
    </source>
</evidence>
<evidence type="ECO:0000259" key="4">
    <source>
        <dbReference type="Pfam" id="PF12879"/>
    </source>
</evidence>
<feature type="domain" description="Schizont-infected cell agglutination extracellular beta" evidence="3">
    <location>
        <begin position="2"/>
        <end position="144"/>
    </location>
</feature>
<keyword evidence="6" id="KW-1185">Reference proteome</keyword>
<keyword evidence="2" id="KW-0472">Membrane</keyword>
<organism evidence="5 6">
    <name type="scientific">Plasmodium coatneyi</name>
    <dbReference type="NCBI Taxonomy" id="208452"/>
    <lineage>
        <taxon>Eukaryota</taxon>
        <taxon>Sar</taxon>
        <taxon>Alveolata</taxon>
        <taxon>Apicomplexa</taxon>
        <taxon>Aconoidasida</taxon>
        <taxon>Haemosporida</taxon>
        <taxon>Plasmodiidae</taxon>
        <taxon>Plasmodium</taxon>
    </lineage>
</organism>
<dbReference type="InterPro" id="IPR024288">
    <property type="entry name" value="SICA_C"/>
</dbReference>
<keyword evidence="2" id="KW-0812">Transmembrane</keyword>
<dbReference type="InterPro" id="IPR024285">
    <property type="entry name" value="SICA_extracell_b"/>
</dbReference>
<proteinExistence type="predicted"/>
<protein>
    <submittedName>
        <fullName evidence="5">SICA antigen</fullName>
    </submittedName>
</protein>
<dbReference type="Proteomes" id="UP000092716">
    <property type="component" value="Chromosome 7"/>
</dbReference>